<accession>A0A8T0X6R7</accession>
<feature type="region of interest" description="Disordered" evidence="1">
    <location>
        <begin position="1"/>
        <end position="40"/>
    </location>
</feature>
<protein>
    <submittedName>
        <fullName evidence="2">Uncharacterized protein</fullName>
    </submittedName>
</protein>
<name>A0A8T0X6R7_PANVG</name>
<evidence type="ECO:0000313" key="2">
    <source>
        <dbReference type="EMBL" id="KAG2651259.1"/>
    </source>
</evidence>
<evidence type="ECO:0000313" key="3">
    <source>
        <dbReference type="Proteomes" id="UP000823388"/>
    </source>
</evidence>
<reference evidence="2" key="1">
    <citation type="submission" date="2020-05" db="EMBL/GenBank/DDBJ databases">
        <title>WGS assembly of Panicum virgatum.</title>
        <authorList>
            <person name="Lovell J.T."/>
            <person name="Jenkins J."/>
            <person name="Shu S."/>
            <person name="Juenger T.E."/>
            <person name="Schmutz J."/>
        </authorList>
    </citation>
    <scope>NUCLEOTIDE SEQUENCE</scope>
    <source>
        <strain evidence="2">AP13</strain>
    </source>
</reference>
<dbReference type="EMBL" id="CM029038">
    <property type="protein sequence ID" value="KAG2651259.1"/>
    <property type="molecule type" value="Genomic_DNA"/>
</dbReference>
<proteinExistence type="predicted"/>
<gene>
    <name evidence="2" type="ORF">PVAP13_1NG274819</name>
</gene>
<dbReference type="AlphaFoldDB" id="A0A8T0X6R7"/>
<dbReference type="Proteomes" id="UP000823388">
    <property type="component" value="Chromosome 1N"/>
</dbReference>
<evidence type="ECO:0000256" key="1">
    <source>
        <dbReference type="SAM" id="MobiDB-lite"/>
    </source>
</evidence>
<organism evidence="2 3">
    <name type="scientific">Panicum virgatum</name>
    <name type="common">Blackwell switchgrass</name>
    <dbReference type="NCBI Taxonomy" id="38727"/>
    <lineage>
        <taxon>Eukaryota</taxon>
        <taxon>Viridiplantae</taxon>
        <taxon>Streptophyta</taxon>
        <taxon>Embryophyta</taxon>
        <taxon>Tracheophyta</taxon>
        <taxon>Spermatophyta</taxon>
        <taxon>Magnoliopsida</taxon>
        <taxon>Liliopsida</taxon>
        <taxon>Poales</taxon>
        <taxon>Poaceae</taxon>
        <taxon>PACMAD clade</taxon>
        <taxon>Panicoideae</taxon>
        <taxon>Panicodae</taxon>
        <taxon>Paniceae</taxon>
        <taxon>Panicinae</taxon>
        <taxon>Panicum</taxon>
        <taxon>Panicum sect. Hiantes</taxon>
    </lineage>
</organism>
<keyword evidence="3" id="KW-1185">Reference proteome</keyword>
<sequence length="99" mass="10683">MRAISLRGRKGRQASAFAPDGDAAVTSERDGSRVSSPTNHQLECSTTWLADRHGADEDGGCTATSSQFARLSVSESYAFPYPGRRPRGPLGLLPAQKFW</sequence>
<comment type="caution">
    <text evidence="2">The sequence shown here is derived from an EMBL/GenBank/DDBJ whole genome shotgun (WGS) entry which is preliminary data.</text>
</comment>